<protein>
    <submittedName>
        <fullName evidence="2">NnrS protein involved in response to NO</fullName>
    </submittedName>
</protein>
<reference evidence="3" key="1">
    <citation type="submission" date="2016-04" db="EMBL/GenBank/DDBJ databases">
        <authorList>
            <person name="Tagini F."/>
        </authorList>
    </citation>
    <scope>NUCLEOTIDE SEQUENCE [LARGE SCALE GENOMIC DNA]</scope>
    <source>
        <strain evidence="3">CHUV0807</strain>
    </source>
</reference>
<feature type="transmembrane region" description="Helical" evidence="1">
    <location>
        <begin position="12"/>
        <end position="34"/>
    </location>
</feature>
<keyword evidence="1" id="KW-0472">Membrane</keyword>
<dbReference type="RefSeq" id="WP_079541645.1">
    <property type="nucleotide sequence ID" value="NZ_CALFOW010000157.1"/>
</dbReference>
<feature type="transmembrane region" description="Helical" evidence="1">
    <location>
        <begin position="83"/>
        <end position="101"/>
    </location>
</feature>
<feature type="transmembrane region" description="Helical" evidence="1">
    <location>
        <begin position="164"/>
        <end position="183"/>
    </location>
</feature>
<feature type="transmembrane region" description="Helical" evidence="1">
    <location>
        <begin position="137"/>
        <end position="158"/>
    </location>
</feature>
<feature type="transmembrane region" description="Helical" evidence="1">
    <location>
        <begin position="107"/>
        <end position="125"/>
    </location>
</feature>
<evidence type="ECO:0000313" key="3">
    <source>
        <dbReference type="Proteomes" id="UP000190837"/>
    </source>
</evidence>
<dbReference type="Pfam" id="PF05940">
    <property type="entry name" value="NnrS"/>
    <property type="match status" value="1"/>
</dbReference>
<feature type="transmembrane region" description="Helical" evidence="1">
    <location>
        <begin position="290"/>
        <end position="313"/>
    </location>
</feature>
<proteinExistence type="predicted"/>
<accession>A0A1C3H637</accession>
<keyword evidence="1" id="KW-0812">Transmembrane</keyword>
<keyword evidence="1" id="KW-1133">Transmembrane helix</keyword>
<dbReference type="AlphaFoldDB" id="A0A1C3H637"/>
<evidence type="ECO:0000313" key="2">
    <source>
        <dbReference type="EMBL" id="SAM69136.1"/>
    </source>
</evidence>
<dbReference type="Proteomes" id="UP000190837">
    <property type="component" value="Unassembled WGS sequence"/>
</dbReference>
<feature type="transmembrane region" description="Helical" evidence="1">
    <location>
        <begin position="325"/>
        <end position="346"/>
    </location>
</feature>
<evidence type="ECO:0000256" key="1">
    <source>
        <dbReference type="SAM" id="Phobius"/>
    </source>
</evidence>
<organism evidence="2 3">
    <name type="scientific">Cardiobacterium hominis</name>
    <dbReference type="NCBI Taxonomy" id="2718"/>
    <lineage>
        <taxon>Bacteria</taxon>
        <taxon>Pseudomonadati</taxon>
        <taxon>Pseudomonadota</taxon>
        <taxon>Gammaproteobacteria</taxon>
        <taxon>Cardiobacteriales</taxon>
        <taxon>Cardiobacteriaceae</taxon>
        <taxon>Cardiobacterium</taxon>
    </lineage>
</organism>
<feature type="transmembrane region" description="Helical" evidence="1">
    <location>
        <begin position="259"/>
        <end position="278"/>
    </location>
</feature>
<sequence length="388" mass="43160">MTRYPAILNLGFRLFFFSAAAFAVLTMLAWLVIYQGHQPVIGGLVAQWWHGHEMIYGYAAAVVTGFLFTAVQNWTGVPMPHGWPLFFYWLPWFAARLLFAFAPSLHLIAAGFDLVFALGGLYAVAKRVVAVKQWRQMGLVSKMGLLAIGQMLFISGLLGFASGILWSLYLGVFTILAIVLTIGRRVTPFFTERGVGYPFTPKNSALLDRACLITFTAFFILKVFTPWQNAAAVFALATAACNGWRLAGWYTRGIWHRPLLWSMHLSLAGMVFGFLLYGSQLFWSQVSDSLAMHTLALSGIGLLTLSMMARVSLGHSGRNIHEPPRLLIFALYLLCLGFICRILLPLAAPAQFLLWIGAAQVLWIVAFCLLLHGYTRIWFSPRIDGKPG</sequence>
<feature type="transmembrane region" description="Helical" evidence="1">
    <location>
        <begin position="54"/>
        <end position="71"/>
    </location>
</feature>
<gene>
    <name evidence="2" type="ORF">CHUV0807_2020</name>
</gene>
<dbReference type="InterPro" id="IPR010266">
    <property type="entry name" value="NnrS"/>
</dbReference>
<feature type="transmembrane region" description="Helical" evidence="1">
    <location>
        <begin position="352"/>
        <end position="372"/>
    </location>
</feature>
<dbReference type="EMBL" id="FKLO01000067">
    <property type="protein sequence ID" value="SAM69136.1"/>
    <property type="molecule type" value="Genomic_DNA"/>
</dbReference>
<name>A0A1C3H637_9GAMM</name>